<sequence length="287" mass="31586">MSESPAALLLAHEPWIRIGVFAVVLAAAVAAEALWPRRRRILPRSRRWPGNLGIVMVDTILVRLAFPVAAVGVALLAERHGFGLLNLLPLPGWLAIVLAVVALDLAIWAQHVLFHRVPPLWRLHRMHHADQDLDATTGVRFHPIEIALSMAIKLAVVAALGAPAAAVVIFEVLLNATAIFSHANLRLPACADRLLRRVVVTPDMHRVHHSQHPDETDSNFGFNLPWWDRLFGTYRAQPRDGHAGMAIGLATWPDPAEQRLDRMLTQPFRAPPPAPSVVSVAAAKTFH</sequence>
<dbReference type="OrthoDB" id="9770329at2"/>
<keyword evidence="2 5" id="KW-0812">Transmembrane</keyword>
<evidence type="ECO:0000256" key="1">
    <source>
        <dbReference type="ARBA" id="ARBA00004370"/>
    </source>
</evidence>
<dbReference type="GO" id="GO:0016491">
    <property type="term" value="F:oxidoreductase activity"/>
    <property type="evidence" value="ECO:0007669"/>
    <property type="project" value="InterPro"/>
</dbReference>
<dbReference type="InterPro" id="IPR006694">
    <property type="entry name" value="Fatty_acid_hydroxylase"/>
</dbReference>
<organism evidence="7 8">
    <name type="scientific">Stella humosa</name>
    <dbReference type="NCBI Taxonomy" id="94"/>
    <lineage>
        <taxon>Bacteria</taxon>
        <taxon>Pseudomonadati</taxon>
        <taxon>Pseudomonadota</taxon>
        <taxon>Alphaproteobacteria</taxon>
        <taxon>Rhodospirillales</taxon>
        <taxon>Stellaceae</taxon>
        <taxon>Stella</taxon>
    </lineage>
</organism>
<dbReference type="GO" id="GO:0016020">
    <property type="term" value="C:membrane"/>
    <property type="evidence" value="ECO:0007669"/>
    <property type="project" value="UniProtKB-SubCell"/>
</dbReference>
<evidence type="ECO:0000313" key="7">
    <source>
        <dbReference type="EMBL" id="ROP91036.1"/>
    </source>
</evidence>
<comment type="caution">
    <text evidence="7">The sequence shown here is derived from an EMBL/GenBank/DDBJ whole genome shotgun (WGS) entry which is preliminary data.</text>
</comment>
<dbReference type="GO" id="GO:0005506">
    <property type="term" value="F:iron ion binding"/>
    <property type="evidence" value="ECO:0007669"/>
    <property type="project" value="InterPro"/>
</dbReference>
<accession>A0A3N1LKT9</accession>
<dbReference type="Proteomes" id="UP000278222">
    <property type="component" value="Unassembled WGS sequence"/>
</dbReference>
<feature type="domain" description="Fatty acid hydroxylase" evidence="6">
    <location>
        <begin position="97"/>
        <end position="233"/>
    </location>
</feature>
<keyword evidence="8" id="KW-1185">Reference proteome</keyword>
<dbReference type="EMBL" id="RJKX01000014">
    <property type="protein sequence ID" value="ROP91036.1"/>
    <property type="molecule type" value="Genomic_DNA"/>
</dbReference>
<evidence type="ECO:0000259" key="6">
    <source>
        <dbReference type="Pfam" id="PF04116"/>
    </source>
</evidence>
<reference evidence="7 8" key="1">
    <citation type="submission" date="2018-11" db="EMBL/GenBank/DDBJ databases">
        <title>Genomic Encyclopedia of Type Strains, Phase IV (KMG-IV): sequencing the most valuable type-strain genomes for metagenomic binning, comparative biology and taxonomic classification.</title>
        <authorList>
            <person name="Goeker M."/>
        </authorList>
    </citation>
    <scope>NUCLEOTIDE SEQUENCE [LARGE SCALE GENOMIC DNA]</scope>
    <source>
        <strain evidence="7 8">DSM 5900</strain>
    </source>
</reference>
<protein>
    <submittedName>
        <fullName evidence="7">Sterol desaturase/sphingolipid hydroxylase (Fatty acid hydroxylase superfamily)</fullName>
    </submittedName>
</protein>
<evidence type="ECO:0000256" key="4">
    <source>
        <dbReference type="ARBA" id="ARBA00023136"/>
    </source>
</evidence>
<dbReference type="InterPro" id="IPR050307">
    <property type="entry name" value="Sterol_Desaturase_Related"/>
</dbReference>
<name>A0A3N1LKT9_9PROT</name>
<dbReference type="AlphaFoldDB" id="A0A3N1LKT9"/>
<evidence type="ECO:0000256" key="5">
    <source>
        <dbReference type="SAM" id="Phobius"/>
    </source>
</evidence>
<feature type="transmembrane region" description="Helical" evidence="5">
    <location>
        <begin position="15"/>
        <end position="35"/>
    </location>
</feature>
<dbReference type="GO" id="GO:0008610">
    <property type="term" value="P:lipid biosynthetic process"/>
    <property type="evidence" value="ECO:0007669"/>
    <property type="project" value="InterPro"/>
</dbReference>
<proteinExistence type="predicted"/>
<dbReference type="PANTHER" id="PTHR11863">
    <property type="entry name" value="STEROL DESATURASE"/>
    <property type="match status" value="1"/>
</dbReference>
<dbReference type="Pfam" id="PF04116">
    <property type="entry name" value="FA_hydroxylase"/>
    <property type="match status" value="1"/>
</dbReference>
<evidence type="ECO:0000313" key="8">
    <source>
        <dbReference type="Proteomes" id="UP000278222"/>
    </source>
</evidence>
<feature type="transmembrane region" description="Helical" evidence="5">
    <location>
        <begin position="55"/>
        <end position="77"/>
    </location>
</feature>
<dbReference type="RefSeq" id="WP_123690619.1">
    <property type="nucleotide sequence ID" value="NZ_AP019700.1"/>
</dbReference>
<keyword evidence="4 5" id="KW-0472">Membrane</keyword>
<feature type="transmembrane region" description="Helical" evidence="5">
    <location>
        <begin position="150"/>
        <end position="174"/>
    </location>
</feature>
<comment type="subcellular location">
    <subcellularLocation>
        <location evidence="1">Membrane</location>
    </subcellularLocation>
</comment>
<evidence type="ECO:0000256" key="3">
    <source>
        <dbReference type="ARBA" id="ARBA00022989"/>
    </source>
</evidence>
<gene>
    <name evidence="7" type="ORF">EDC65_2896</name>
</gene>
<feature type="transmembrane region" description="Helical" evidence="5">
    <location>
        <begin position="92"/>
        <end position="114"/>
    </location>
</feature>
<evidence type="ECO:0000256" key="2">
    <source>
        <dbReference type="ARBA" id="ARBA00022692"/>
    </source>
</evidence>
<keyword evidence="3 5" id="KW-1133">Transmembrane helix</keyword>